<sequence length="187" mass="21352">MATSYTLFVMYPAPLPPMPADIQDTQDLISTHGNGMDTQSVEALAIFHQLPFNLYDIVPRLPTEVCEEIIDWVAAAYHITKYNWDIQKTLHACALVCRAWVHCAQMHLFTNVLVRSRYLHRLQNTLQSAGHISSSIRTLEIGYDQKVPISSFLVSHRLQNLSTLVIRGLELTQEHICLFRAPLFYTV</sequence>
<evidence type="ECO:0000313" key="1">
    <source>
        <dbReference type="EMBL" id="KAK7684915.1"/>
    </source>
</evidence>
<name>A0AAW0FUE9_9APHY</name>
<gene>
    <name evidence="1" type="ORF">QCA50_011749</name>
</gene>
<accession>A0AAW0FUE9</accession>
<proteinExistence type="predicted"/>
<dbReference type="EMBL" id="JASBNA010000022">
    <property type="protein sequence ID" value="KAK7684915.1"/>
    <property type="molecule type" value="Genomic_DNA"/>
</dbReference>
<reference evidence="1 2" key="1">
    <citation type="submission" date="2022-09" db="EMBL/GenBank/DDBJ databases">
        <authorList>
            <person name="Palmer J.M."/>
        </authorList>
    </citation>
    <scope>NUCLEOTIDE SEQUENCE [LARGE SCALE GENOMIC DNA]</scope>
    <source>
        <strain evidence="1 2">DSM 7382</strain>
    </source>
</reference>
<keyword evidence="2" id="KW-1185">Reference proteome</keyword>
<dbReference type="Proteomes" id="UP001385951">
    <property type="component" value="Unassembled WGS sequence"/>
</dbReference>
<comment type="caution">
    <text evidence="1">The sequence shown here is derived from an EMBL/GenBank/DDBJ whole genome shotgun (WGS) entry which is preliminary data.</text>
</comment>
<evidence type="ECO:0008006" key="3">
    <source>
        <dbReference type="Google" id="ProtNLM"/>
    </source>
</evidence>
<evidence type="ECO:0000313" key="2">
    <source>
        <dbReference type="Proteomes" id="UP001385951"/>
    </source>
</evidence>
<organism evidence="1 2">
    <name type="scientific">Cerrena zonata</name>
    <dbReference type="NCBI Taxonomy" id="2478898"/>
    <lineage>
        <taxon>Eukaryota</taxon>
        <taxon>Fungi</taxon>
        <taxon>Dikarya</taxon>
        <taxon>Basidiomycota</taxon>
        <taxon>Agaricomycotina</taxon>
        <taxon>Agaricomycetes</taxon>
        <taxon>Polyporales</taxon>
        <taxon>Cerrenaceae</taxon>
        <taxon>Cerrena</taxon>
    </lineage>
</organism>
<protein>
    <recommendedName>
        <fullName evidence="3">F-box domain-containing protein</fullName>
    </recommendedName>
</protein>
<dbReference type="AlphaFoldDB" id="A0AAW0FUE9"/>